<name>A0A1L7WVR6_9HELO</name>
<dbReference type="GO" id="GO:0016746">
    <property type="term" value="F:acyltransferase activity"/>
    <property type="evidence" value="ECO:0007669"/>
    <property type="project" value="UniProtKB-KW"/>
</dbReference>
<sequence length="296" mass="32699">MANTAHSWKSTTLSNGIHALTTGLLEHEAVVLLPGWPQTAEAFIPLLPILSPHHHLIVLDPPGLGDTISSPTTCDTASISAILESSIRSTFPERKKYHLVGHDVGAWIAYAWAAQFSSSIKSLTILDSAIPGYGPQLSYPLPEAANIKLWQFSFNALPELPEILTKGKERELLNWLFDQKAVHPERITREARDRYVTCYQREGGMSRGFAYYRAVAKSAEQNRSFAEKEKLKMPVLALGGEKAVGKMLVSMVSPLAVDVKGGEIEDCGHYVMEEQPEAVAGWLLDFFQRVDKESLS</sequence>
<dbReference type="Proteomes" id="UP000184330">
    <property type="component" value="Unassembled WGS sequence"/>
</dbReference>
<dbReference type="PANTHER" id="PTHR43798">
    <property type="entry name" value="MONOACYLGLYCEROL LIPASE"/>
    <property type="match status" value="1"/>
</dbReference>
<evidence type="ECO:0000313" key="2">
    <source>
        <dbReference type="EMBL" id="CZR56879.1"/>
    </source>
</evidence>
<dbReference type="GO" id="GO:0016787">
    <property type="term" value="F:hydrolase activity"/>
    <property type="evidence" value="ECO:0007669"/>
    <property type="project" value="UniProtKB-KW"/>
</dbReference>
<evidence type="ECO:0000313" key="3">
    <source>
        <dbReference type="Proteomes" id="UP000184330"/>
    </source>
</evidence>
<organism evidence="2 3">
    <name type="scientific">Phialocephala subalpina</name>
    <dbReference type="NCBI Taxonomy" id="576137"/>
    <lineage>
        <taxon>Eukaryota</taxon>
        <taxon>Fungi</taxon>
        <taxon>Dikarya</taxon>
        <taxon>Ascomycota</taxon>
        <taxon>Pezizomycotina</taxon>
        <taxon>Leotiomycetes</taxon>
        <taxon>Helotiales</taxon>
        <taxon>Mollisiaceae</taxon>
        <taxon>Phialocephala</taxon>
        <taxon>Phialocephala fortinii species complex</taxon>
    </lineage>
</organism>
<dbReference type="GO" id="GO:0016020">
    <property type="term" value="C:membrane"/>
    <property type="evidence" value="ECO:0007669"/>
    <property type="project" value="TreeGrafter"/>
</dbReference>
<dbReference type="PRINTS" id="PR00412">
    <property type="entry name" value="EPOXHYDRLASE"/>
</dbReference>
<evidence type="ECO:0000259" key="1">
    <source>
        <dbReference type="Pfam" id="PF00561"/>
    </source>
</evidence>
<dbReference type="EMBL" id="FJOG01000009">
    <property type="protein sequence ID" value="CZR56879.1"/>
    <property type="molecule type" value="Genomic_DNA"/>
</dbReference>
<dbReference type="SUPFAM" id="SSF53474">
    <property type="entry name" value="alpha/beta-Hydrolases"/>
    <property type="match status" value="1"/>
</dbReference>
<feature type="domain" description="AB hydrolase-1" evidence="1">
    <location>
        <begin position="29"/>
        <end position="161"/>
    </location>
</feature>
<dbReference type="OrthoDB" id="284184at2759"/>
<dbReference type="InterPro" id="IPR050266">
    <property type="entry name" value="AB_hydrolase_sf"/>
</dbReference>
<keyword evidence="3" id="KW-1185">Reference proteome</keyword>
<keyword evidence="2" id="KW-0808">Transferase</keyword>
<gene>
    <name evidence="2" type="ORF">PAC_06768</name>
</gene>
<dbReference type="InterPro" id="IPR000639">
    <property type="entry name" value="Epox_hydrolase-like"/>
</dbReference>
<keyword evidence="2" id="KW-0012">Acyltransferase</keyword>
<reference evidence="2 3" key="1">
    <citation type="submission" date="2016-03" db="EMBL/GenBank/DDBJ databases">
        <authorList>
            <person name="Ploux O."/>
        </authorList>
    </citation>
    <scope>NUCLEOTIDE SEQUENCE [LARGE SCALE GENOMIC DNA]</scope>
    <source>
        <strain evidence="2 3">UAMH 11012</strain>
    </source>
</reference>
<dbReference type="AlphaFoldDB" id="A0A1L7WVR6"/>
<dbReference type="Pfam" id="PF00561">
    <property type="entry name" value="Abhydrolase_1"/>
    <property type="match status" value="1"/>
</dbReference>
<dbReference type="Gene3D" id="3.40.50.1820">
    <property type="entry name" value="alpha/beta hydrolase"/>
    <property type="match status" value="1"/>
</dbReference>
<proteinExistence type="predicted"/>
<dbReference type="InterPro" id="IPR000073">
    <property type="entry name" value="AB_hydrolase_1"/>
</dbReference>
<dbReference type="InterPro" id="IPR029058">
    <property type="entry name" value="AB_hydrolase_fold"/>
</dbReference>
<dbReference type="PANTHER" id="PTHR43798:SF33">
    <property type="entry name" value="HYDROLASE, PUTATIVE (AFU_ORTHOLOGUE AFUA_2G14860)-RELATED"/>
    <property type="match status" value="1"/>
</dbReference>
<accession>A0A1L7WVR6</accession>
<protein>
    <submittedName>
        <fullName evidence="2">Related to hydrolases or acyltransferases (Alpha/beta hydrolase superfamily)</fullName>
    </submittedName>
</protein>
<dbReference type="STRING" id="576137.A0A1L7WVR6"/>
<keyword evidence="2" id="KW-0378">Hydrolase</keyword>